<dbReference type="Proteomes" id="UP001549099">
    <property type="component" value="Unassembled WGS sequence"/>
</dbReference>
<keyword evidence="1" id="KW-1133">Transmembrane helix</keyword>
<dbReference type="EMBL" id="JBEPLW010000023">
    <property type="protein sequence ID" value="MET3576452.1"/>
    <property type="molecule type" value="Genomic_DNA"/>
</dbReference>
<evidence type="ECO:0008006" key="4">
    <source>
        <dbReference type="Google" id="ProtNLM"/>
    </source>
</evidence>
<protein>
    <recommendedName>
        <fullName evidence="4">Stage II sporulation protein M</fullName>
    </recommendedName>
</protein>
<accession>A0ABV2GE07</accession>
<evidence type="ECO:0000256" key="1">
    <source>
        <dbReference type="SAM" id="Phobius"/>
    </source>
</evidence>
<feature type="transmembrane region" description="Helical" evidence="1">
    <location>
        <begin position="79"/>
        <end position="98"/>
    </location>
</feature>
<comment type="caution">
    <text evidence="2">The sequence shown here is derived from an EMBL/GenBank/DDBJ whole genome shotgun (WGS) entry which is preliminary data.</text>
</comment>
<keyword evidence="3" id="KW-1185">Reference proteome</keyword>
<reference evidence="2 3" key="1">
    <citation type="submission" date="2024-06" db="EMBL/GenBank/DDBJ databases">
        <title>Genomic Encyclopedia of Type Strains, Phase IV (KMG-IV): sequencing the most valuable type-strain genomes for metagenomic binning, comparative biology and taxonomic classification.</title>
        <authorList>
            <person name="Goeker M."/>
        </authorList>
    </citation>
    <scope>NUCLEOTIDE SEQUENCE [LARGE SCALE GENOMIC DNA]</scope>
    <source>
        <strain evidence="2 3">DSM 26128</strain>
    </source>
</reference>
<name>A0ABV2GE07_9BACL</name>
<feature type="transmembrane region" description="Helical" evidence="1">
    <location>
        <begin position="110"/>
        <end position="134"/>
    </location>
</feature>
<organism evidence="2 3">
    <name type="scientific">Bhargavaea ullalensis</name>
    <dbReference type="NCBI Taxonomy" id="1265685"/>
    <lineage>
        <taxon>Bacteria</taxon>
        <taxon>Bacillati</taxon>
        <taxon>Bacillota</taxon>
        <taxon>Bacilli</taxon>
        <taxon>Bacillales</taxon>
        <taxon>Caryophanaceae</taxon>
        <taxon>Bhargavaea</taxon>
    </lineage>
</organism>
<feature type="transmembrane region" description="Helical" evidence="1">
    <location>
        <begin position="51"/>
        <end position="70"/>
    </location>
</feature>
<dbReference type="RefSeq" id="WP_354198512.1">
    <property type="nucleotide sequence ID" value="NZ_JBEPLW010000023.1"/>
</dbReference>
<evidence type="ECO:0000313" key="3">
    <source>
        <dbReference type="Proteomes" id="UP001549099"/>
    </source>
</evidence>
<proteinExistence type="predicted"/>
<keyword evidence="1" id="KW-0812">Transmembrane</keyword>
<evidence type="ECO:0000313" key="2">
    <source>
        <dbReference type="EMBL" id="MET3576452.1"/>
    </source>
</evidence>
<feature type="transmembrane region" description="Helical" evidence="1">
    <location>
        <begin position="146"/>
        <end position="168"/>
    </location>
</feature>
<keyword evidence="1" id="KW-0472">Membrane</keyword>
<sequence>MPRTLPFLYLLTLLIIGYTGGTVLYRLSGPGMAEAVAVFVDNRARLGASGFPWRAAASFAAFHVIALFFASHAALRHSVLLFAGIRSVYFGLASAFLISQEGAMKYYALWWFPGQLVLTVLFILFCMNLAPPFMLKRHFGRDRQAAALRIAVISAFALAGEIGLFYLLDN</sequence>
<gene>
    <name evidence="2" type="ORF">ABID49_002370</name>
</gene>